<accession>A0A5K7X5U6</accession>
<gene>
    <name evidence="1" type="ORF">PLANPX_1480</name>
</gene>
<organism evidence="1 2">
    <name type="scientific">Lacipirellula parvula</name>
    <dbReference type="NCBI Taxonomy" id="2650471"/>
    <lineage>
        <taxon>Bacteria</taxon>
        <taxon>Pseudomonadati</taxon>
        <taxon>Planctomycetota</taxon>
        <taxon>Planctomycetia</taxon>
        <taxon>Pirellulales</taxon>
        <taxon>Lacipirellulaceae</taxon>
        <taxon>Lacipirellula</taxon>
    </lineage>
</organism>
<dbReference type="EMBL" id="AP021861">
    <property type="protein sequence ID" value="BBO31868.1"/>
    <property type="molecule type" value="Genomic_DNA"/>
</dbReference>
<dbReference type="AlphaFoldDB" id="A0A5K7X5U6"/>
<protein>
    <submittedName>
        <fullName evidence="1">Uncharacterized protein</fullName>
    </submittedName>
</protein>
<evidence type="ECO:0000313" key="2">
    <source>
        <dbReference type="Proteomes" id="UP000326837"/>
    </source>
</evidence>
<evidence type="ECO:0000313" key="1">
    <source>
        <dbReference type="EMBL" id="BBO31868.1"/>
    </source>
</evidence>
<dbReference type="KEGG" id="lpav:PLANPX_1480"/>
<dbReference type="Proteomes" id="UP000326837">
    <property type="component" value="Chromosome"/>
</dbReference>
<proteinExistence type="predicted"/>
<reference evidence="2" key="1">
    <citation type="submission" date="2019-10" db="EMBL/GenBank/DDBJ databases">
        <title>Lacipirellula parvula gen. nov., sp. nov., representing a lineage of planctomycetes widespread in freshwater anoxic habitats, and description of the family Lacipirellulaceae.</title>
        <authorList>
            <person name="Dedysh S.N."/>
            <person name="Kulichevskaya I.S."/>
            <person name="Beletsky A.V."/>
            <person name="Rakitin A.L."/>
            <person name="Mardanov A.V."/>
            <person name="Ivanova A.A."/>
            <person name="Saltykova V.X."/>
            <person name="Rijpstra W.I.C."/>
            <person name="Sinninghe Damste J.S."/>
            <person name="Ravin N.V."/>
        </authorList>
    </citation>
    <scope>NUCLEOTIDE SEQUENCE [LARGE SCALE GENOMIC DNA]</scope>
    <source>
        <strain evidence="2">PX69</strain>
    </source>
</reference>
<sequence length="45" mass="5118">MVRISQGSGSIQAVFADPRLSWRWLAMSTNGFVWGEPANHANWRE</sequence>
<name>A0A5K7X5U6_9BACT</name>
<keyword evidence="2" id="KW-1185">Reference proteome</keyword>